<feature type="domain" description="Hydantoinase A/oxoprolinase" evidence="1">
    <location>
        <begin position="3"/>
        <end position="84"/>
    </location>
</feature>
<dbReference type="AlphaFoldDB" id="A0A0C3DTZ5"/>
<evidence type="ECO:0000259" key="1">
    <source>
        <dbReference type="Pfam" id="PF01968"/>
    </source>
</evidence>
<dbReference type="OrthoDB" id="5404895at2759"/>
<feature type="domain" description="S-Me-THD-like C-terminal" evidence="3">
    <location>
        <begin position="494"/>
        <end position="666"/>
    </location>
</feature>
<dbReference type="InterPro" id="IPR045079">
    <property type="entry name" value="Oxoprolinase-like"/>
</dbReference>
<dbReference type="HOGENOM" id="CLU_007154_0_1_1"/>
<evidence type="ECO:0000313" key="4">
    <source>
        <dbReference type="EMBL" id="KIM59644.1"/>
    </source>
</evidence>
<dbReference type="Pfam" id="PF20906">
    <property type="entry name" value="S-Me-THD_C"/>
    <property type="match status" value="1"/>
</dbReference>
<dbReference type="InterPro" id="IPR048350">
    <property type="entry name" value="S-Me-THD-like_C"/>
</dbReference>
<dbReference type="InterPro" id="IPR043129">
    <property type="entry name" value="ATPase_NBD"/>
</dbReference>
<sequence>MRGAAFLASLNADISKQSALVVDIGGTTTDIGMRSGLPRQAAAHHNLCGVSLNFSMPHVTSIGLGGGSLVRRDSLTHKVTVGPIQLVMRSPLRHWSLADPPDSTRVASMDLSLVKGMQRAIKVMLQNTLDVMKIFPENVPIYLVGGGSILAPDELDGVSRVHRFPHRNVANAVGAAIAQISGIVDSFEDTTSLPITEVRKAVEARAMECAISAGAEPHTVTIVESEAIPIAYTTGRCRFYVKAAGEWSGHSISIPRKATVIPVQLRAWKWTSHPKHHSTSFRPALSPLLHMWFLSETDLKWIADACYILGCGGGGSPPHAFLELGEMVRNGSIIRVVDLSSVPQDAMIGWGGGMGSPEVTSERLLGNEYNEACAELWAFVGIAKPDVLCALEIGGANRMINICSSSWCYRYINIYRPDDRSREQELQYIHRRRGSHVLCLDIMRSTPYHITPQLSQTTPSVFDESGRGLNLLPCALYSGDGNIMRMTKAKRETYIDSSLRAACVEMGTHVGLATRPFRAQDLQPMMITNTSKIGHVGHIIVDAVGGGSAKVPFAGKITDVRRQLYKGHTIGEVVITALPPDEDYPPPGSMDEFTGKIIIPFKNENLYAEHTSEQGQKTAYAQTGSALGTQEYKYSLRVVVIGIVGAPQWTSTPRGMEVGGPSAFGYVSRFAFESFLHMSMRVACFLQRFHEIPYVPLGMYAEPKSVVKEYTRQI</sequence>
<dbReference type="SUPFAM" id="SSF160991">
    <property type="entry name" value="CV3147-like"/>
    <property type="match status" value="2"/>
</dbReference>
<evidence type="ECO:0000313" key="5">
    <source>
        <dbReference type="Proteomes" id="UP000053989"/>
    </source>
</evidence>
<proteinExistence type="predicted"/>
<dbReference type="Pfam" id="PF06032">
    <property type="entry name" value="S-Me-THD_N"/>
    <property type="match status" value="1"/>
</dbReference>
<evidence type="ECO:0000259" key="2">
    <source>
        <dbReference type="Pfam" id="PF06032"/>
    </source>
</evidence>
<dbReference type="STRING" id="1036808.A0A0C3DTZ5"/>
<name>A0A0C3DTZ5_9AGAM</name>
<dbReference type="InterPro" id="IPR002821">
    <property type="entry name" value="Hydantoinase_A"/>
</dbReference>
<dbReference type="PANTHER" id="PTHR11365:SF10">
    <property type="entry name" value="HYDANTOINASE_OXOPROLINASE"/>
    <property type="match status" value="1"/>
</dbReference>
<dbReference type="InParanoid" id="A0A0C3DTZ5"/>
<dbReference type="InterPro" id="IPR010318">
    <property type="entry name" value="S-Me-THD_N"/>
</dbReference>
<dbReference type="InterPro" id="IPR027479">
    <property type="entry name" value="S-Me-THD_N_sf"/>
</dbReference>
<evidence type="ECO:0000259" key="3">
    <source>
        <dbReference type="Pfam" id="PF20906"/>
    </source>
</evidence>
<dbReference type="GO" id="GO:0016787">
    <property type="term" value="F:hydrolase activity"/>
    <property type="evidence" value="ECO:0007669"/>
    <property type="project" value="InterPro"/>
</dbReference>
<reference evidence="5" key="2">
    <citation type="submission" date="2015-01" db="EMBL/GenBank/DDBJ databases">
        <title>Evolutionary Origins and Diversification of the Mycorrhizal Mutualists.</title>
        <authorList>
            <consortium name="DOE Joint Genome Institute"/>
            <consortium name="Mycorrhizal Genomics Consortium"/>
            <person name="Kohler A."/>
            <person name="Kuo A."/>
            <person name="Nagy L.G."/>
            <person name="Floudas D."/>
            <person name="Copeland A."/>
            <person name="Barry K.W."/>
            <person name="Cichocki N."/>
            <person name="Veneault-Fourrey C."/>
            <person name="LaButti K."/>
            <person name="Lindquist E.A."/>
            <person name="Lipzen A."/>
            <person name="Lundell T."/>
            <person name="Morin E."/>
            <person name="Murat C."/>
            <person name="Riley R."/>
            <person name="Ohm R."/>
            <person name="Sun H."/>
            <person name="Tunlid A."/>
            <person name="Henrissat B."/>
            <person name="Grigoriev I.V."/>
            <person name="Hibbett D.S."/>
            <person name="Martin F."/>
        </authorList>
    </citation>
    <scope>NUCLEOTIDE SEQUENCE [LARGE SCALE GENOMIC DNA]</scope>
    <source>
        <strain evidence="5">Foug A</strain>
    </source>
</reference>
<dbReference type="Proteomes" id="UP000053989">
    <property type="component" value="Unassembled WGS sequence"/>
</dbReference>
<dbReference type="Gene3D" id="3.40.1610.10">
    <property type="entry name" value="CV3147-like domain"/>
    <property type="match status" value="2"/>
</dbReference>
<reference evidence="4 5" key="1">
    <citation type="submission" date="2014-04" db="EMBL/GenBank/DDBJ databases">
        <authorList>
            <consortium name="DOE Joint Genome Institute"/>
            <person name="Kuo A."/>
            <person name="Kohler A."/>
            <person name="Nagy L.G."/>
            <person name="Floudas D."/>
            <person name="Copeland A."/>
            <person name="Barry K.W."/>
            <person name="Cichocki N."/>
            <person name="Veneault-Fourrey C."/>
            <person name="LaButti K."/>
            <person name="Lindquist E.A."/>
            <person name="Lipzen A."/>
            <person name="Lundell T."/>
            <person name="Morin E."/>
            <person name="Murat C."/>
            <person name="Sun H."/>
            <person name="Tunlid A."/>
            <person name="Henrissat B."/>
            <person name="Grigoriev I.V."/>
            <person name="Hibbett D.S."/>
            <person name="Martin F."/>
            <person name="Nordberg H.P."/>
            <person name="Cantor M.N."/>
            <person name="Hua S.X."/>
        </authorList>
    </citation>
    <scope>NUCLEOTIDE SEQUENCE [LARGE SCALE GENOMIC DNA]</scope>
    <source>
        <strain evidence="4 5">Foug A</strain>
    </source>
</reference>
<accession>A0A0C3DTZ5</accession>
<keyword evidence="5" id="KW-1185">Reference proteome</keyword>
<dbReference type="Pfam" id="PF01968">
    <property type="entry name" value="Hydantoinase_A"/>
    <property type="match status" value="1"/>
</dbReference>
<dbReference type="EMBL" id="KN822071">
    <property type="protein sequence ID" value="KIM59644.1"/>
    <property type="molecule type" value="Genomic_DNA"/>
</dbReference>
<dbReference type="PANTHER" id="PTHR11365">
    <property type="entry name" value="5-OXOPROLINASE RELATED"/>
    <property type="match status" value="1"/>
</dbReference>
<gene>
    <name evidence="4" type="ORF">SCLCIDRAFT_27186</name>
</gene>
<protein>
    <submittedName>
        <fullName evidence="4">Uncharacterized protein</fullName>
    </submittedName>
</protein>
<dbReference type="SUPFAM" id="SSF53067">
    <property type="entry name" value="Actin-like ATPase domain"/>
    <property type="match status" value="1"/>
</dbReference>
<organism evidence="4 5">
    <name type="scientific">Scleroderma citrinum Foug A</name>
    <dbReference type="NCBI Taxonomy" id="1036808"/>
    <lineage>
        <taxon>Eukaryota</taxon>
        <taxon>Fungi</taxon>
        <taxon>Dikarya</taxon>
        <taxon>Basidiomycota</taxon>
        <taxon>Agaricomycotina</taxon>
        <taxon>Agaricomycetes</taxon>
        <taxon>Agaricomycetidae</taxon>
        <taxon>Boletales</taxon>
        <taxon>Sclerodermatineae</taxon>
        <taxon>Sclerodermataceae</taxon>
        <taxon>Scleroderma</taxon>
    </lineage>
</organism>
<feature type="domain" description="S-Me-THD N-terminal" evidence="2">
    <location>
        <begin position="297"/>
        <end position="405"/>
    </location>
</feature>